<dbReference type="PANTHER" id="PTHR43731:SF14">
    <property type="entry name" value="PRESENILIN-ASSOCIATED RHOMBOID-LIKE PROTEIN, MITOCHONDRIAL"/>
    <property type="match status" value="1"/>
</dbReference>
<dbReference type="InterPro" id="IPR035952">
    <property type="entry name" value="Rhomboid-like_sf"/>
</dbReference>
<dbReference type="AlphaFoldDB" id="A0A3P3XGG7"/>
<evidence type="ECO:0000256" key="6">
    <source>
        <dbReference type="ARBA" id="ARBA00023136"/>
    </source>
</evidence>
<comment type="similarity">
    <text evidence="2">Belongs to the peptidase S54 family.</text>
</comment>
<feature type="transmembrane region" description="Helical" evidence="7">
    <location>
        <begin position="66"/>
        <end position="85"/>
    </location>
</feature>
<dbReference type="GO" id="GO:0016020">
    <property type="term" value="C:membrane"/>
    <property type="evidence" value="ECO:0007669"/>
    <property type="project" value="UniProtKB-SubCell"/>
</dbReference>
<keyword evidence="5 7" id="KW-1133">Transmembrane helix</keyword>
<reference evidence="9" key="1">
    <citation type="submission" date="2017-02" db="EMBL/GenBank/DDBJ databases">
        <authorList>
            <person name="Regsiter A."/>
            <person name="William W."/>
        </authorList>
    </citation>
    <scope>NUCLEOTIDE SEQUENCE</scope>
    <source>
        <strain evidence="9">Bib</strain>
    </source>
</reference>
<dbReference type="PANTHER" id="PTHR43731">
    <property type="entry name" value="RHOMBOID PROTEASE"/>
    <property type="match status" value="1"/>
</dbReference>
<evidence type="ECO:0000313" key="9">
    <source>
        <dbReference type="EMBL" id="SLM10881.1"/>
    </source>
</evidence>
<dbReference type="SUPFAM" id="SSF144091">
    <property type="entry name" value="Rhomboid-like"/>
    <property type="match status" value="1"/>
</dbReference>
<evidence type="ECO:0000259" key="8">
    <source>
        <dbReference type="Pfam" id="PF01694"/>
    </source>
</evidence>
<accession>A0A3P3XGG7</accession>
<dbReference type="EMBL" id="FWDM01000007">
    <property type="protein sequence ID" value="SLM10881.1"/>
    <property type="molecule type" value="Genomic_DNA"/>
</dbReference>
<protein>
    <submittedName>
        <fullName evidence="9">Peptidase S54, rhomboid domain protein</fullName>
    </submittedName>
</protein>
<evidence type="ECO:0000256" key="1">
    <source>
        <dbReference type="ARBA" id="ARBA00004141"/>
    </source>
</evidence>
<evidence type="ECO:0000256" key="4">
    <source>
        <dbReference type="ARBA" id="ARBA00022801"/>
    </source>
</evidence>
<feature type="domain" description="Peptidase S54 rhomboid" evidence="8">
    <location>
        <begin position="57"/>
        <end position="208"/>
    </location>
</feature>
<dbReference type="InterPro" id="IPR050925">
    <property type="entry name" value="Rhomboid_protease_S54"/>
</dbReference>
<dbReference type="Gene3D" id="1.20.1540.10">
    <property type="entry name" value="Rhomboid-like"/>
    <property type="match status" value="1"/>
</dbReference>
<feature type="transmembrane region" description="Helical" evidence="7">
    <location>
        <begin position="16"/>
        <end position="36"/>
    </location>
</feature>
<dbReference type="InterPro" id="IPR022764">
    <property type="entry name" value="Peptidase_S54_rhomboid_dom"/>
</dbReference>
<evidence type="ECO:0000256" key="7">
    <source>
        <dbReference type="SAM" id="Phobius"/>
    </source>
</evidence>
<feature type="transmembrane region" description="Helical" evidence="7">
    <location>
        <begin position="187"/>
        <end position="208"/>
    </location>
</feature>
<dbReference type="Pfam" id="PF01694">
    <property type="entry name" value="Rhomboid"/>
    <property type="match status" value="1"/>
</dbReference>
<dbReference type="GO" id="GO:0004252">
    <property type="term" value="F:serine-type endopeptidase activity"/>
    <property type="evidence" value="ECO:0007669"/>
    <property type="project" value="InterPro"/>
</dbReference>
<organism evidence="9">
    <name type="scientific">uncultured spirochete</name>
    <dbReference type="NCBI Taxonomy" id="156406"/>
    <lineage>
        <taxon>Bacteria</taxon>
        <taxon>Pseudomonadati</taxon>
        <taxon>Spirochaetota</taxon>
        <taxon>Spirochaetia</taxon>
        <taxon>Spirochaetales</taxon>
        <taxon>environmental samples</taxon>
    </lineage>
</organism>
<keyword evidence="4" id="KW-0378">Hydrolase</keyword>
<feature type="transmembrane region" description="Helical" evidence="7">
    <location>
        <begin position="152"/>
        <end position="175"/>
    </location>
</feature>
<evidence type="ECO:0000256" key="5">
    <source>
        <dbReference type="ARBA" id="ARBA00022989"/>
    </source>
</evidence>
<keyword evidence="6 7" id="KW-0472">Membrane</keyword>
<evidence type="ECO:0000256" key="2">
    <source>
        <dbReference type="ARBA" id="ARBA00009045"/>
    </source>
</evidence>
<feature type="transmembrane region" description="Helical" evidence="7">
    <location>
        <begin position="124"/>
        <end position="145"/>
    </location>
</feature>
<evidence type="ECO:0000256" key="3">
    <source>
        <dbReference type="ARBA" id="ARBA00022692"/>
    </source>
</evidence>
<sequence length="241" mass="26393">MIPIGDDNSGRRGKAVVNWILIGLNVFVFVFIQKFALDDYATLALAAIPEEILSGHRLFTLITSQFTHAGFAHILGNMIFLAVFGDNVECRIGKLRYILLYLLSGTFGMLLQILLALMAGGAALQMPLVGASAAISGVLASYLVLFPGNKVVVLLFYFIPTALSAWVVIGFWFVLQVLGGLSGLASIQSGGTAYFAHIGGFVSAYLWSRGYKKKELERILAWRKRRLAGDSDGFHWWIVDD</sequence>
<feature type="transmembrane region" description="Helical" evidence="7">
    <location>
        <begin position="97"/>
        <end position="118"/>
    </location>
</feature>
<gene>
    <name evidence="9" type="ORF">SPIROBIBN47_150152</name>
</gene>
<comment type="subcellular location">
    <subcellularLocation>
        <location evidence="1">Membrane</location>
        <topology evidence="1">Multi-pass membrane protein</topology>
    </subcellularLocation>
</comment>
<keyword evidence="3 7" id="KW-0812">Transmembrane</keyword>
<proteinExistence type="inferred from homology"/>
<name>A0A3P3XGG7_9SPIR</name>